<dbReference type="Pfam" id="PF01448">
    <property type="entry name" value="ELM2"/>
    <property type="match status" value="1"/>
</dbReference>
<name>A0A3P9A124_ESOLU</name>
<evidence type="ECO:0000256" key="12">
    <source>
        <dbReference type="SAM" id="MobiDB-lite"/>
    </source>
</evidence>
<dbReference type="InterPro" id="IPR001005">
    <property type="entry name" value="SANT/Myb"/>
</dbReference>
<evidence type="ECO:0000259" key="15">
    <source>
        <dbReference type="PROSITE" id="PS51293"/>
    </source>
</evidence>
<feature type="domain" description="BAH" evidence="13">
    <location>
        <begin position="4"/>
        <end position="160"/>
    </location>
</feature>
<reference evidence="16" key="4">
    <citation type="submission" date="2025-09" db="UniProtKB">
        <authorList>
            <consortium name="Ensembl"/>
        </authorList>
    </citation>
    <scope>IDENTIFICATION</scope>
</reference>
<dbReference type="FunFam" id="4.10.1240.50:FF:000001">
    <property type="entry name" value="Metastasis-associated 1 family, member 3"/>
    <property type="match status" value="1"/>
</dbReference>
<evidence type="ECO:0000259" key="13">
    <source>
        <dbReference type="PROSITE" id="PS51038"/>
    </source>
</evidence>
<evidence type="ECO:0000256" key="11">
    <source>
        <dbReference type="ARBA" id="ARBA00093454"/>
    </source>
</evidence>
<dbReference type="GO" id="GO:0000122">
    <property type="term" value="P:negative regulation of transcription by RNA polymerase II"/>
    <property type="evidence" value="ECO:0007669"/>
    <property type="project" value="TreeGrafter"/>
</dbReference>
<dbReference type="GeneTree" id="ENSGT01030000234573"/>
<sequence>CLVCFLSLSDYVYFENSSSNPYLIRRIEELNKTANGNVEAKVVCLFRRRDISGNLNTLADSNASEYDGREGCGREGGMDGYFEEESKQPTVSEQQKHQLKHRELFLSRQFESLPATHIRGKCNVTLLNETDVLAGYLEKEDCFFYSLVFDPVQKTLLADQGEIRVGSKYQAEIPDKLGEGESDNRIQEKLETKVWDPDNQLKDPQIDQFLVVARAVGTFARALDCSSSIRQPSLHMSAAAASRDITLFHAMDTLQKNGYDLAKAMSTLVPQGGPVLCRDEMEEWSASEAMLFEEALEKYGKDFNDIRQDFLPWKSLASVVQFYYMWKTTDRYIQQKRLKAAEADSKLKQVYIPTYTKPNPNQIMPPGHKPGMNGAAGFQKGLSCESCHTAQSPQWYAWGPPNMQCRLCASCWIYWKKYGGLKTPTQLEGEAQGLSPFTTSGGRAKLLAKNRQTFILQTTKLTRIARRVCTDILRPRRAARRPYASINANAVKAECESACPLHRPSGCTHKHTHRRGAPLPPPPPPHNVLPSRSQAAGLPFPTNGRPFTSGMRTTSQSVIKRQKVNQGDAPNPVVFVATKDTRYLTSRSFLSLAVARRPVDGKYRWAHI</sequence>
<protein>
    <recommendedName>
        <fullName evidence="18">Metastasis associated 1 family, member 2</fullName>
    </recommendedName>
</protein>
<keyword evidence="2" id="KW-1017">Isopeptide bond</keyword>
<dbReference type="InterPro" id="IPR017884">
    <property type="entry name" value="SANT_dom"/>
</dbReference>
<keyword evidence="8" id="KW-0007">Acetylation</keyword>
<dbReference type="InterPro" id="IPR040138">
    <property type="entry name" value="MIER/MTA"/>
</dbReference>
<dbReference type="Gene3D" id="2.30.30.490">
    <property type="match status" value="1"/>
</dbReference>
<dbReference type="Pfam" id="PF00320">
    <property type="entry name" value="GATA"/>
    <property type="match status" value="1"/>
</dbReference>
<feature type="compositionally biased region" description="Pro residues" evidence="12">
    <location>
        <begin position="518"/>
        <end position="527"/>
    </location>
</feature>
<comment type="similarity">
    <text evidence="11">Belongs to the metastasis-associated protein family.</text>
</comment>
<feature type="region of interest" description="Disordered" evidence="12">
    <location>
        <begin position="506"/>
        <end position="551"/>
    </location>
</feature>
<reference evidence="17" key="1">
    <citation type="journal article" date="2014" name="PLoS ONE">
        <title>The genome and linkage map of the northern pike (Esox lucius): conserved synteny revealed between the salmonid sister group and the Neoteleostei.</title>
        <authorList>
            <person name="Rondeau E.B."/>
            <person name="Minkley D.R."/>
            <person name="Leong J.S."/>
            <person name="Messmer A.M."/>
            <person name="Jantzen J.R."/>
            <person name="von Schalburg K.R."/>
            <person name="Lemon C."/>
            <person name="Bird N.H."/>
            <person name="Koop B.F."/>
        </authorList>
    </citation>
    <scope>NUCLEOTIDE SEQUENCE</scope>
</reference>
<evidence type="ECO:0000256" key="4">
    <source>
        <dbReference type="ARBA" id="ARBA00022723"/>
    </source>
</evidence>
<dbReference type="GO" id="GO:0003714">
    <property type="term" value="F:transcription corepressor activity"/>
    <property type="evidence" value="ECO:0007669"/>
    <property type="project" value="TreeGrafter"/>
</dbReference>
<dbReference type="GO" id="GO:0042826">
    <property type="term" value="F:histone deacetylase binding"/>
    <property type="evidence" value="ECO:0007669"/>
    <property type="project" value="TreeGrafter"/>
</dbReference>
<dbReference type="PROSITE" id="PS51038">
    <property type="entry name" value="BAH"/>
    <property type="match status" value="1"/>
</dbReference>
<dbReference type="AlphaFoldDB" id="A0A3P9A124"/>
<keyword evidence="6" id="KW-0862">Zinc</keyword>
<dbReference type="Gene3D" id="1.10.10.60">
    <property type="entry name" value="Homeodomain-like"/>
    <property type="match status" value="1"/>
</dbReference>
<dbReference type="Gene3D" id="4.10.1240.50">
    <property type="match status" value="1"/>
</dbReference>
<dbReference type="InterPro" id="IPR043151">
    <property type="entry name" value="BAH_sf"/>
</dbReference>
<dbReference type="SMART" id="SM00439">
    <property type="entry name" value="BAH"/>
    <property type="match status" value="1"/>
</dbReference>
<evidence type="ECO:0000256" key="5">
    <source>
        <dbReference type="ARBA" id="ARBA00022771"/>
    </source>
</evidence>
<dbReference type="SMART" id="SM00401">
    <property type="entry name" value="ZnF_GATA"/>
    <property type="match status" value="1"/>
</dbReference>
<feature type="domain" description="SANT" evidence="15">
    <location>
        <begin position="279"/>
        <end position="331"/>
    </location>
</feature>
<accession>A0A3P9A124</accession>
<dbReference type="InterPro" id="IPR001025">
    <property type="entry name" value="BAH_dom"/>
</dbReference>
<dbReference type="GO" id="GO:0008270">
    <property type="term" value="F:zinc ion binding"/>
    <property type="evidence" value="ECO:0007669"/>
    <property type="project" value="UniProtKB-KW"/>
</dbReference>
<feature type="domain" description="ELM2" evidence="14">
    <location>
        <begin position="161"/>
        <end position="272"/>
    </location>
</feature>
<comment type="subcellular location">
    <subcellularLocation>
        <location evidence="1">Nucleus</location>
    </subcellularLocation>
</comment>
<evidence type="ECO:0000256" key="10">
    <source>
        <dbReference type="ARBA" id="ARBA00023242"/>
    </source>
</evidence>
<dbReference type="FunFam" id="1.10.10.60:FF:000012">
    <property type="entry name" value="Metastasis-associated 1 family, member 3"/>
    <property type="match status" value="1"/>
</dbReference>
<evidence type="ECO:0000256" key="3">
    <source>
        <dbReference type="ARBA" id="ARBA00022553"/>
    </source>
</evidence>
<dbReference type="SMART" id="SM01189">
    <property type="entry name" value="ELM2"/>
    <property type="match status" value="1"/>
</dbReference>
<keyword evidence="3" id="KW-0597">Phosphoprotein</keyword>
<evidence type="ECO:0000256" key="2">
    <source>
        <dbReference type="ARBA" id="ARBA00022499"/>
    </source>
</evidence>
<dbReference type="InterPro" id="IPR009057">
    <property type="entry name" value="Homeodomain-like_sf"/>
</dbReference>
<evidence type="ECO:0000313" key="16">
    <source>
        <dbReference type="Ensembl" id="ENSELUP00000034283.3"/>
    </source>
</evidence>
<dbReference type="InterPro" id="IPR000949">
    <property type="entry name" value="ELM2_dom"/>
</dbReference>
<evidence type="ECO:0000259" key="14">
    <source>
        <dbReference type="PROSITE" id="PS51156"/>
    </source>
</evidence>
<reference evidence="16" key="2">
    <citation type="submission" date="2020-02" db="EMBL/GenBank/DDBJ databases">
        <title>Esox lucius (northern pike) genome, fEsoLuc1, primary haplotype.</title>
        <authorList>
            <person name="Myers G."/>
            <person name="Karagic N."/>
            <person name="Meyer A."/>
            <person name="Pippel M."/>
            <person name="Reichard M."/>
            <person name="Winkler S."/>
            <person name="Tracey A."/>
            <person name="Sims Y."/>
            <person name="Howe K."/>
            <person name="Rhie A."/>
            <person name="Formenti G."/>
            <person name="Durbin R."/>
            <person name="Fedrigo O."/>
            <person name="Jarvis E.D."/>
        </authorList>
    </citation>
    <scope>NUCLEOTIDE SEQUENCE [LARGE SCALE GENOMIC DNA]</scope>
</reference>
<dbReference type="GO" id="GO:0003713">
    <property type="term" value="F:transcription coactivator activity"/>
    <property type="evidence" value="ECO:0007669"/>
    <property type="project" value="TreeGrafter"/>
</dbReference>
<dbReference type="Pfam" id="PF17226">
    <property type="entry name" value="MTA_R1"/>
    <property type="match status" value="1"/>
</dbReference>
<dbReference type="SUPFAM" id="SSF46689">
    <property type="entry name" value="Homeodomain-like"/>
    <property type="match status" value="1"/>
</dbReference>
<evidence type="ECO:0000256" key="8">
    <source>
        <dbReference type="ARBA" id="ARBA00022990"/>
    </source>
</evidence>
<dbReference type="PROSITE" id="PS51293">
    <property type="entry name" value="SANT"/>
    <property type="match status" value="1"/>
</dbReference>
<dbReference type="FunFam" id="2.30.30.490:FF:000001">
    <property type="entry name" value="Metastasis-associated 1 family, member 3"/>
    <property type="match status" value="1"/>
</dbReference>
<dbReference type="PANTHER" id="PTHR10865">
    <property type="entry name" value="METASTASIS-ASSOCIATED PROTEIN AND MESODERM INDUCTION EARLY RESPONSE PROTEIN"/>
    <property type="match status" value="1"/>
</dbReference>
<keyword evidence="17" id="KW-1185">Reference proteome</keyword>
<dbReference type="STRING" id="8010.ENSELUP00000034283"/>
<dbReference type="PANTHER" id="PTHR10865:SF4">
    <property type="entry name" value="METASTASIS-ASSOCIATED PROTEIN MTA2"/>
    <property type="match status" value="1"/>
</dbReference>
<dbReference type="InterPro" id="IPR000679">
    <property type="entry name" value="Znf_GATA"/>
</dbReference>
<dbReference type="GO" id="GO:0043565">
    <property type="term" value="F:sequence-specific DNA binding"/>
    <property type="evidence" value="ECO:0007669"/>
    <property type="project" value="InterPro"/>
</dbReference>
<dbReference type="CDD" id="cd11661">
    <property type="entry name" value="SANT_MTA3_like"/>
    <property type="match status" value="1"/>
</dbReference>
<dbReference type="Bgee" id="ENSELUG00000012856">
    <property type="expression patterns" value="Expressed in embryo and 15 other cell types or tissues"/>
</dbReference>
<dbReference type="PROSITE" id="PS51156">
    <property type="entry name" value="ELM2"/>
    <property type="match status" value="1"/>
</dbReference>
<gene>
    <name evidence="16" type="primary">MTA2</name>
</gene>
<dbReference type="Pfam" id="PF00249">
    <property type="entry name" value="Myb_DNA-binding"/>
    <property type="match status" value="1"/>
</dbReference>
<dbReference type="Pfam" id="PF01426">
    <property type="entry name" value="BAH"/>
    <property type="match status" value="1"/>
</dbReference>
<dbReference type="Ensembl" id="ENSELUT00000020907.3">
    <property type="protein sequence ID" value="ENSELUP00000034283.3"/>
    <property type="gene ID" value="ENSELUG00000012856.3"/>
</dbReference>
<evidence type="ECO:0000313" key="17">
    <source>
        <dbReference type="Proteomes" id="UP000265140"/>
    </source>
</evidence>
<dbReference type="Proteomes" id="UP000265140">
    <property type="component" value="Chromosome 24"/>
</dbReference>
<evidence type="ECO:0000256" key="6">
    <source>
        <dbReference type="ARBA" id="ARBA00022833"/>
    </source>
</evidence>
<evidence type="ECO:0000256" key="1">
    <source>
        <dbReference type="ARBA" id="ARBA00004123"/>
    </source>
</evidence>
<evidence type="ECO:0008006" key="18">
    <source>
        <dbReference type="Google" id="ProtNLM"/>
    </source>
</evidence>
<dbReference type="SMART" id="SM00717">
    <property type="entry name" value="SANT"/>
    <property type="match status" value="1"/>
</dbReference>
<keyword evidence="4" id="KW-0479">Metal-binding</keyword>
<dbReference type="InterPro" id="IPR035170">
    <property type="entry name" value="MTA1_R1"/>
</dbReference>
<organism evidence="16 17">
    <name type="scientific">Esox lucius</name>
    <name type="common">Northern pike</name>
    <dbReference type="NCBI Taxonomy" id="8010"/>
    <lineage>
        <taxon>Eukaryota</taxon>
        <taxon>Metazoa</taxon>
        <taxon>Chordata</taxon>
        <taxon>Craniata</taxon>
        <taxon>Vertebrata</taxon>
        <taxon>Euteleostomi</taxon>
        <taxon>Actinopterygii</taxon>
        <taxon>Neopterygii</taxon>
        <taxon>Teleostei</taxon>
        <taxon>Protacanthopterygii</taxon>
        <taxon>Esociformes</taxon>
        <taxon>Esocidae</taxon>
        <taxon>Esox</taxon>
    </lineage>
</organism>
<dbReference type="GO" id="GO:0016581">
    <property type="term" value="C:NuRD complex"/>
    <property type="evidence" value="ECO:0007669"/>
    <property type="project" value="TreeGrafter"/>
</dbReference>
<dbReference type="CDD" id="cd00202">
    <property type="entry name" value="ZnF_GATA"/>
    <property type="match status" value="1"/>
</dbReference>
<keyword evidence="5" id="KW-0863">Zinc-finger</keyword>
<reference evidence="16" key="3">
    <citation type="submission" date="2025-08" db="UniProtKB">
        <authorList>
            <consortium name="Ensembl"/>
        </authorList>
    </citation>
    <scope>IDENTIFICATION</scope>
</reference>
<keyword evidence="9" id="KW-0238">DNA-binding</keyword>
<keyword evidence="10" id="KW-0539">Nucleus</keyword>
<keyword evidence="7" id="KW-0832">Ubl conjugation</keyword>
<proteinExistence type="inferred from homology"/>
<evidence type="ECO:0000256" key="9">
    <source>
        <dbReference type="ARBA" id="ARBA00023125"/>
    </source>
</evidence>
<dbReference type="CDD" id="cd04709">
    <property type="entry name" value="BAH_MTA"/>
    <property type="match status" value="1"/>
</dbReference>
<dbReference type="GO" id="GO:0003682">
    <property type="term" value="F:chromatin binding"/>
    <property type="evidence" value="ECO:0007669"/>
    <property type="project" value="InterPro"/>
</dbReference>
<evidence type="ECO:0000256" key="7">
    <source>
        <dbReference type="ARBA" id="ARBA00022843"/>
    </source>
</evidence>